<evidence type="ECO:0000256" key="1">
    <source>
        <dbReference type="SAM" id="MobiDB-lite"/>
    </source>
</evidence>
<protein>
    <recommendedName>
        <fullName evidence="4">DUF659 domain-containing protein</fullName>
    </recommendedName>
</protein>
<dbReference type="EMBL" id="SDEE01001414">
    <property type="protein sequence ID" value="RXW12099.1"/>
    <property type="molecule type" value="Genomic_DNA"/>
</dbReference>
<feature type="compositionally biased region" description="Polar residues" evidence="1">
    <location>
        <begin position="507"/>
        <end position="519"/>
    </location>
</feature>
<feature type="region of interest" description="Disordered" evidence="1">
    <location>
        <begin position="480"/>
        <end position="588"/>
    </location>
</feature>
<dbReference type="OrthoDB" id="2423954at2759"/>
<organism evidence="2 3">
    <name type="scientific">Candolleomyces aberdarensis</name>
    <dbReference type="NCBI Taxonomy" id="2316362"/>
    <lineage>
        <taxon>Eukaryota</taxon>
        <taxon>Fungi</taxon>
        <taxon>Dikarya</taxon>
        <taxon>Basidiomycota</taxon>
        <taxon>Agaricomycotina</taxon>
        <taxon>Agaricomycetes</taxon>
        <taxon>Agaricomycetidae</taxon>
        <taxon>Agaricales</taxon>
        <taxon>Agaricineae</taxon>
        <taxon>Psathyrellaceae</taxon>
        <taxon>Candolleomyces</taxon>
    </lineage>
</organism>
<evidence type="ECO:0008006" key="4">
    <source>
        <dbReference type="Google" id="ProtNLM"/>
    </source>
</evidence>
<proteinExistence type="predicted"/>
<evidence type="ECO:0000313" key="2">
    <source>
        <dbReference type="EMBL" id="RXW12099.1"/>
    </source>
</evidence>
<feature type="non-terminal residue" evidence="2">
    <location>
        <position position="1"/>
    </location>
</feature>
<dbReference type="AlphaFoldDB" id="A0A4Q2CZZ7"/>
<reference evidence="2 3" key="1">
    <citation type="submission" date="2019-01" db="EMBL/GenBank/DDBJ databases">
        <title>Draft genome sequence of Psathyrella aberdarensis IHI B618.</title>
        <authorList>
            <person name="Buettner E."/>
            <person name="Kellner H."/>
        </authorList>
    </citation>
    <scope>NUCLEOTIDE SEQUENCE [LARGE SCALE GENOMIC DNA]</scope>
    <source>
        <strain evidence="2 3">IHI B618</strain>
    </source>
</reference>
<feature type="compositionally biased region" description="Low complexity" evidence="1">
    <location>
        <begin position="564"/>
        <end position="588"/>
    </location>
</feature>
<dbReference type="InterPro" id="IPR012337">
    <property type="entry name" value="RNaseH-like_sf"/>
</dbReference>
<comment type="caution">
    <text evidence="2">The sequence shown here is derived from an EMBL/GenBank/DDBJ whole genome shotgun (WGS) entry which is preliminary data.</text>
</comment>
<feature type="compositionally biased region" description="Acidic residues" evidence="1">
    <location>
        <begin position="645"/>
        <end position="654"/>
    </location>
</feature>
<feature type="compositionally biased region" description="Basic and acidic residues" evidence="1">
    <location>
        <begin position="480"/>
        <end position="490"/>
    </location>
</feature>
<dbReference type="SUPFAM" id="SSF53098">
    <property type="entry name" value="Ribonuclease H-like"/>
    <property type="match status" value="1"/>
</dbReference>
<accession>A0A4Q2CZZ7</accession>
<dbReference type="Proteomes" id="UP000290288">
    <property type="component" value="Unassembled WGS sequence"/>
</dbReference>
<gene>
    <name evidence="2" type="ORF">EST38_g13755</name>
</gene>
<dbReference type="STRING" id="2316362.A0A4Q2CZZ7"/>
<name>A0A4Q2CZZ7_9AGAR</name>
<keyword evidence="3" id="KW-1185">Reference proteome</keyword>
<evidence type="ECO:0000313" key="3">
    <source>
        <dbReference type="Proteomes" id="UP000290288"/>
    </source>
</evidence>
<feature type="region of interest" description="Disordered" evidence="1">
    <location>
        <begin position="634"/>
        <end position="654"/>
    </location>
</feature>
<sequence>GAAFNFVSNPQTRIFLQKWIPGSPSLDRHVLSGPILDTLANNSIQATRRAIEGRLATGQCDGWKNMAKQSVIASMLTVGAEPHIIRTHNVSARPKTGEELLKIVLEDIDYAEVTFLVKIVGWCSDDGGDGRKMRRLLAIERSWLIVLLCWAHQLNLVVGDLLSTKIALFECIQQAIEVIKWFNSHSRALGILNLEQASVNMNGVIFALILPVITRWTAHFCSLSRLEDVEAAMRAAWMKYSTQLISAAGPRREAKEKARSIQAIVEDAAFWKNIKIIRRILEPLAVAANILQAPNTRLFQVLLTLGNLYRIFSDPSIGTDVQNAVISSLEKRWAAADQDVFILSVVLNPYVRDRCFASGNAALTRSGLSSIARRVCERVLRLKCGPQFMEAFIDYLAERCEFSRAFLHLDEFEALAETNVWEGIDTDEFTGRNLVVKLAIHVQNIVANSAGCERLFSELGLVHTKKRCRLGLQKAEKSSRVRMDLKREHAAAGLGPKPRKRKLADYQASNQDPSAASQQEPEDDSASQRAIDFTTISSRLIRESEEDNTSSHEDPPEGRAQPLSSAAGGSNTGSQSGSPSSQTPTPAQKTQIPLALLFRYPSSTCTNPWGGFEKFWKGGVRGLEREVELHEILTEEARGDTSVDNMEEPEEASS</sequence>